<organism evidence="1">
    <name type="scientific">Clostridium butyricum</name>
    <dbReference type="NCBI Taxonomy" id="1492"/>
    <lineage>
        <taxon>Bacteria</taxon>
        <taxon>Bacillati</taxon>
        <taxon>Bacillota</taxon>
        <taxon>Clostridia</taxon>
        <taxon>Eubacteriales</taxon>
        <taxon>Clostridiaceae</taxon>
        <taxon>Clostridium</taxon>
    </lineage>
</organism>
<dbReference type="EMBL" id="CACRTU010000027">
    <property type="protein sequence ID" value="VYU62807.1"/>
    <property type="molecule type" value="Genomic_DNA"/>
</dbReference>
<dbReference type="RefSeq" id="WP_002581037.1">
    <property type="nucleotide sequence ID" value="NZ_JABFUH010000001.1"/>
</dbReference>
<proteinExistence type="predicted"/>
<protein>
    <submittedName>
        <fullName evidence="1">Uncharacterized protein</fullName>
    </submittedName>
</protein>
<evidence type="ECO:0000313" key="1">
    <source>
        <dbReference type="EMBL" id="VYU62807.1"/>
    </source>
</evidence>
<dbReference type="AlphaFoldDB" id="A0A6N3GDQ0"/>
<gene>
    <name evidence="1" type="ORF">CBLFYP62_03075</name>
</gene>
<name>A0A6N3GDQ0_CLOBU</name>
<accession>A0A6N3GDQ0</accession>
<sequence>MMEYRMLSLKEKLKDGLNVIYSKLPPLLDNGTIETLKRGGYSCEKFNAGK</sequence>
<reference evidence="1" key="1">
    <citation type="submission" date="2019-11" db="EMBL/GenBank/DDBJ databases">
        <authorList>
            <person name="Feng L."/>
        </authorList>
    </citation>
    <scope>NUCLEOTIDE SEQUENCE</scope>
    <source>
        <strain evidence="1">CButyricumLFYP62</strain>
    </source>
</reference>